<evidence type="ECO:0000259" key="7">
    <source>
        <dbReference type="PROSITE" id="PS50048"/>
    </source>
</evidence>
<dbReference type="Gene3D" id="4.10.240.10">
    <property type="entry name" value="Zn(2)-C6 fungal-type DNA-binding domain"/>
    <property type="match status" value="1"/>
</dbReference>
<feature type="domain" description="Zn(2)-C6 fungal-type" evidence="7">
    <location>
        <begin position="11"/>
        <end position="41"/>
    </location>
</feature>
<evidence type="ECO:0000313" key="9">
    <source>
        <dbReference type="Proteomes" id="UP001642720"/>
    </source>
</evidence>
<dbReference type="CDD" id="cd00067">
    <property type="entry name" value="GAL4"/>
    <property type="match status" value="1"/>
</dbReference>
<gene>
    <name evidence="8" type="ORF">CCMA1212_003751</name>
</gene>
<dbReference type="EMBL" id="PPTA01000004">
    <property type="protein sequence ID" value="TFB03944.1"/>
    <property type="molecule type" value="Genomic_DNA"/>
</dbReference>
<accession>A0ABY2H8F3</accession>
<dbReference type="Pfam" id="PF00172">
    <property type="entry name" value="Zn_clus"/>
    <property type="match status" value="1"/>
</dbReference>
<dbReference type="SUPFAM" id="SSF57701">
    <property type="entry name" value="Zn2/Cys6 DNA-binding domain"/>
    <property type="match status" value="1"/>
</dbReference>
<protein>
    <submittedName>
        <fullName evidence="8">Transcription factor gsfR2</fullName>
    </submittedName>
</protein>
<dbReference type="PROSITE" id="PS50048">
    <property type="entry name" value="ZN2_CY6_FUNGAL_2"/>
    <property type="match status" value="1"/>
</dbReference>
<name>A0ABY2H8F3_9HYPO</name>
<reference evidence="8 9" key="1">
    <citation type="submission" date="2018-01" db="EMBL/GenBank/DDBJ databases">
        <title>Genome characterization of the sugarcane-associated fungus Trichoderma ghanense CCMA-1212 and their application in lignocelulose bioconversion.</title>
        <authorList>
            <person name="Steindorff A.S."/>
            <person name="Mendes T.D."/>
            <person name="Vilela E.S.D."/>
            <person name="Rodrigues D.S."/>
            <person name="Formighieri E.F."/>
            <person name="Melo I.S."/>
            <person name="Favaro L.C.L."/>
        </authorList>
    </citation>
    <scope>NUCLEOTIDE SEQUENCE [LARGE SCALE GENOMIC DNA]</scope>
    <source>
        <strain evidence="8 9">CCMA-1212</strain>
    </source>
</reference>
<feature type="region of interest" description="Disordered" evidence="6">
    <location>
        <begin position="63"/>
        <end position="111"/>
    </location>
</feature>
<dbReference type="SMART" id="SM00066">
    <property type="entry name" value="GAL4"/>
    <property type="match status" value="1"/>
</dbReference>
<evidence type="ECO:0000256" key="3">
    <source>
        <dbReference type="ARBA" id="ARBA00023015"/>
    </source>
</evidence>
<keyword evidence="5" id="KW-0539">Nucleus</keyword>
<organism evidence="8 9">
    <name type="scientific">Trichoderma ghanense</name>
    <dbReference type="NCBI Taxonomy" id="65468"/>
    <lineage>
        <taxon>Eukaryota</taxon>
        <taxon>Fungi</taxon>
        <taxon>Dikarya</taxon>
        <taxon>Ascomycota</taxon>
        <taxon>Pezizomycotina</taxon>
        <taxon>Sordariomycetes</taxon>
        <taxon>Hypocreomycetidae</taxon>
        <taxon>Hypocreales</taxon>
        <taxon>Hypocreaceae</taxon>
        <taxon>Trichoderma</taxon>
    </lineage>
</organism>
<dbReference type="PANTHER" id="PTHR47660">
    <property type="entry name" value="TRANSCRIPTION FACTOR WITH C2H2 AND ZN(2)-CYS(6) DNA BINDING DOMAIN (EUROFUNG)-RELATED-RELATED"/>
    <property type="match status" value="1"/>
</dbReference>
<keyword evidence="2" id="KW-0862">Zinc</keyword>
<dbReference type="InterPro" id="IPR001138">
    <property type="entry name" value="Zn2Cys6_DnaBD"/>
</dbReference>
<dbReference type="PROSITE" id="PS00463">
    <property type="entry name" value="ZN2_CY6_FUNGAL_1"/>
    <property type="match status" value="1"/>
</dbReference>
<comment type="caution">
    <text evidence="8">The sequence shown here is derived from an EMBL/GenBank/DDBJ whole genome shotgun (WGS) entry which is preliminary data.</text>
</comment>
<dbReference type="InterPro" id="IPR036864">
    <property type="entry name" value="Zn2-C6_fun-type_DNA-bd_sf"/>
</dbReference>
<keyword evidence="3" id="KW-0805">Transcription regulation</keyword>
<evidence type="ECO:0000313" key="8">
    <source>
        <dbReference type="EMBL" id="TFB03944.1"/>
    </source>
</evidence>
<evidence type="ECO:0000256" key="4">
    <source>
        <dbReference type="ARBA" id="ARBA00023163"/>
    </source>
</evidence>
<keyword evidence="4" id="KW-0804">Transcription</keyword>
<dbReference type="Proteomes" id="UP001642720">
    <property type="component" value="Unassembled WGS sequence"/>
</dbReference>
<keyword evidence="9" id="KW-1185">Reference proteome</keyword>
<dbReference type="GeneID" id="300575536"/>
<keyword evidence="1" id="KW-0479">Metal-binding</keyword>
<evidence type="ECO:0000256" key="1">
    <source>
        <dbReference type="ARBA" id="ARBA00022723"/>
    </source>
</evidence>
<proteinExistence type="predicted"/>
<evidence type="ECO:0000256" key="5">
    <source>
        <dbReference type="ARBA" id="ARBA00023242"/>
    </source>
</evidence>
<sequence>MTDSAPPKRLACIACTRAKRKCSKQTPSCRRCADKKLVCRYPAPRVAPPYDLVFSQDGAVSVVPIPVPGPSDRNPLPTPPSQSSEQQQQEEENQRQSQSELSLPAHGAPAAADSLQNPWFLSPSSWDIDHRHGPVPSQIYFSDEALTYFIDQLRVWLRQWTTEGHCPFIHHQLWRLHLPDHIQDVFASLAAYHSKTPATERTVLRIIETRVNNLVDTQHASGVGDLGVIMLDPACHLARTQALLIYKIIQLFDGDIRARAQAEKNMDTLALWARQLWQSAGLALSSSSHKEQVDRASSGPVDTQLRTDGTLTSTWQAWIFSESVRRTYLAATLTEAVYSTLKQGWAPCPGGIIFSGGAGLWDATSPFAWVKHHQENPVNAIRCIDGEQLFSIAKASDVDEFCQATLIVSYGLERVDRWRNEKT</sequence>
<evidence type="ECO:0000256" key="2">
    <source>
        <dbReference type="ARBA" id="ARBA00022833"/>
    </source>
</evidence>
<dbReference type="RefSeq" id="XP_073560145.1">
    <property type="nucleotide sequence ID" value="XM_073701086.1"/>
</dbReference>
<evidence type="ECO:0000256" key="6">
    <source>
        <dbReference type="SAM" id="MobiDB-lite"/>
    </source>
</evidence>